<feature type="region of interest" description="Disordered" evidence="1">
    <location>
        <begin position="78"/>
        <end position="98"/>
    </location>
</feature>
<proteinExistence type="predicted"/>
<evidence type="ECO:0000313" key="2">
    <source>
        <dbReference type="EMBL" id="KAK6121272.1"/>
    </source>
</evidence>
<name>A0ABR0UG46_REHGL</name>
<protein>
    <submittedName>
        <fullName evidence="2">Uncharacterized protein</fullName>
    </submittedName>
</protein>
<comment type="caution">
    <text evidence="2">The sequence shown here is derived from an EMBL/GenBank/DDBJ whole genome shotgun (WGS) entry which is preliminary data.</text>
</comment>
<reference evidence="2 3" key="1">
    <citation type="journal article" date="2021" name="Comput. Struct. Biotechnol. J.">
        <title>De novo genome assembly of the potent medicinal plant Rehmannia glutinosa using nanopore technology.</title>
        <authorList>
            <person name="Ma L."/>
            <person name="Dong C."/>
            <person name="Song C."/>
            <person name="Wang X."/>
            <person name="Zheng X."/>
            <person name="Niu Y."/>
            <person name="Chen S."/>
            <person name="Feng W."/>
        </authorList>
    </citation>
    <scope>NUCLEOTIDE SEQUENCE [LARGE SCALE GENOMIC DNA]</scope>
    <source>
        <strain evidence="2">DH-2019</strain>
    </source>
</reference>
<dbReference type="Proteomes" id="UP001318860">
    <property type="component" value="Unassembled WGS sequence"/>
</dbReference>
<dbReference type="EMBL" id="JABTTQ020002926">
    <property type="protein sequence ID" value="KAK6121272.1"/>
    <property type="molecule type" value="Genomic_DNA"/>
</dbReference>
<sequence>MKVIKAMKKLKFWSRNKRKRKFPITESQSPPPPPPSRPPPPPPQPYYPVHSHYEPLLPSAPPLPPWLEYDLQFQEMLSKSDANSTSPSLDSSTNFSPSETNATTEILCSQEFQANTCYQQYTVSNPIFDEPVIPQLEKLEKDAGAFGCVVGFGAHLLRCVFPCFHIREVVSLSKG</sequence>
<evidence type="ECO:0000313" key="3">
    <source>
        <dbReference type="Proteomes" id="UP001318860"/>
    </source>
</evidence>
<feature type="compositionally biased region" description="Pro residues" evidence="1">
    <location>
        <begin position="29"/>
        <end position="46"/>
    </location>
</feature>
<organism evidence="2 3">
    <name type="scientific">Rehmannia glutinosa</name>
    <name type="common">Chinese foxglove</name>
    <dbReference type="NCBI Taxonomy" id="99300"/>
    <lineage>
        <taxon>Eukaryota</taxon>
        <taxon>Viridiplantae</taxon>
        <taxon>Streptophyta</taxon>
        <taxon>Embryophyta</taxon>
        <taxon>Tracheophyta</taxon>
        <taxon>Spermatophyta</taxon>
        <taxon>Magnoliopsida</taxon>
        <taxon>eudicotyledons</taxon>
        <taxon>Gunneridae</taxon>
        <taxon>Pentapetalae</taxon>
        <taxon>asterids</taxon>
        <taxon>lamiids</taxon>
        <taxon>Lamiales</taxon>
        <taxon>Orobanchaceae</taxon>
        <taxon>Rehmannieae</taxon>
        <taxon>Rehmannia</taxon>
    </lineage>
</organism>
<evidence type="ECO:0000256" key="1">
    <source>
        <dbReference type="SAM" id="MobiDB-lite"/>
    </source>
</evidence>
<feature type="compositionally biased region" description="Basic residues" evidence="1">
    <location>
        <begin position="1"/>
        <end position="22"/>
    </location>
</feature>
<feature type="region of interest" description="Disordered" evidence="1">
    <location>
        <begin position="1"/>
        <end position="51"/>
    </location>
</feature>
<accession>A0ABR0UG46</accession>
<gene>
    <name evidence="2" type="ORF">DH2020_044975</name>
</gene>
<keyword evidence="3" id="KW-1185">Reference proteome</keyword>